<evidence type="ECO:0000256" key="2">
    <source>
        <dbReference type="ARBA" id="ARBA00022448"/>
    </source>
</evidence>
<dbReference type="PANTHER" id="PTHR23513">
    <property type="entry name" value="INTEGRAL MEMBRANE EFFLUX PROTEIN-RELATED"/>
    <property type="match status" value="1"/>
</dbReference>
<dbReference type="InterPro" id="IPR010290">
    <property type="entry name" value="TM_effector"/>
</dbReference>
<feature type="transmembrane region" description="Helical" evidence="8">
    <location>
        <begin position="365"/>
        <end position="388"/>
    </location>
</feature>
<protein>
    <submittedName>
        <fullName evidence="9">MFS transporter</fullName>
    </submittedName>
</protein>
<evidence type="ECO:0000256" key="6">
    <source>
        <dbReference type="ARBA" id="ARBA00023136"/>
    </source>
</evidence>
<evidence type="ECO:0000256" key="3">
    <source>
        <dbReference type="ARBA" id="ARBA00022475"/>
    </source>
</evidence>
<gene>
    <name evidence="9" type="ORF">GCM10023323_77780</name>
</gene>
<evidence type="ECO:0000313" key="10">
    <source>
        <dbReference type="Proteomes" id="UP001499878"/>
    </source>
</evidence>
<dbReference type="Gene3D" id="1.20.1250.20">
    <property type="entry name" value="MFS general substrate transporter like domains"/>
    <property type="match status" value="1"/>
</dbReference>
<reference evidence="10" key="1">
    <citation type="journal article" date="2019" name="Int. J. Syst. Evol. Microbiol.">
        <title>The Global Catalogue of Microorganisms (GCM) 10K type strain sequencing project: providing services to taxonomists for standard genome sequencing and annotation.</title>
        <authorList>
            <consortium name="The Broad Institute Genomics Platform"/>
            <consortium name="The Broad Institute Genome Sequencing Center for Infectious Disease"/>
            <person name="Wu L."/>
            <person name="Ma J."/>
        </authorList>
    </citation>
    <scope>NUCLEOTIDE SEQUENCE [LARGE SCALE GENOMIC DNA]</scope>
    <source>
        <strain evidence="10">JCM 18306</strain>
    </source>
</reference>
<evidence type="ECO:0000256" key="4">
    <source>
        <dbReference type="ARBA" id="ARBA00022692"/>
    </source>
</evidence>
<dbReference type="EMBL" id="BAABJR010000043">
    <property type="protein sequence ID" value="GAA5218152.1"/>
    <property type="molecule type" value="Genomic_DNA"/>
</dbReference>
<keyword evidence="3" id="KW-1003">Cell membrane</keyword>
<proteinExistence type="predicted"/>
<feature type="transmembrane region" description="Helical" evidence="8">
    <location>
        <begin position="394"/>
        <end position="415"/>
    </location>
</feature>
<evidence type="ECO:0000256" key="8">
    <source>
        <dbReference type="SAM" id="Phobius"/>
    </source>
</evidence>
<dbReference type="Pfam" id="PF05977">
    <property type="entry name" value="MFS_3"/>
    <property type="match status" value="1"/>
</dbReference>
<feature type="transmembrane region" description="Helical" evidence="8">
    <location>
        <begin position="307"/>
        <end position="325"/>
    </location>
</feature>
<evidence type="ECO:0000256" key="1">
    <source>
        <dbReference type="ARBA" id="ARBA00004651"/>
    </source>
</evidence>
<feature type="transmembrane region" description="Helical" evidence="8">
    <location>
        <begin position="273"/>
        <end position="295"/>
    </location>
</feature>
<feature type="transmembrane region" description="Helical" evidence="8">
    <location>
        <begin position="244"/>
        <end position="267"/>
    </location>
</feature>
<feature type="transmembrane region" description="Helical" evidence="8">
    <location>
        <begin position="331"/>
        <end position="353"/>
    </location>
</feature>
<evidence type="ECO:0000256" key="5">
    <source>
        <dbReference type="ARBA" id="ARBA00022989"/>
    </source>
</evidence>
<accession>A0ABP9TH90</accession>
<feature type="transmembrane region" description="Helical" evidence="8">
    <location>
        <begin position="35"/>
        <end position="60"/>
    </location>
</feature>
<keyword evidence="4 8" id="KW-0812">Transmembrane</keyword>
<feature type="transmembrane region" description="Helical" evidence="8">
    <location>
        <begin position="98"/>
        <end position="117"/>
    </location>
</feature>
<keyword evidence="10" id="KW-1185">Reference proteome</keyword>
<sequence>MVPGRPFMRRKRGDRPGGGGRHKLPSLRSYRDFRLLWTGSAMSVMAERCSGMAFTLLVLWHTRSESAAGLVGFAGLLPALLVQLPAGVLVDRLNRRHVMMTCVVVRMVAVATVAVSLLGDTVWVWHIALVAFVQSSMTVFYQLSERAMVRNVVPSQQLGAAMATNEARSRGVNFVGHPASGAMFGLSAWVPFLTSVALYVGSLVTLVKLRGERQPPRRPGAGRRMRSEVAAGLRWVWGRAYFRTALLIISVSNLVFQGLILTVAVVIREDGGAAGTIGLIMAAGGMGGLCGALSGGWLNRRLAMRQIMILAHTAWATVMPTAVFFRQAPALGALFFITSFIGATVTVSGMSYQVRITPNDMQGRVGSVVMLLVSGASSLGALGTGYLLEAVGSRHTLVALSAVMAVLALVAAVVFSRAGAALEDRTDSMESLDAAPTPSEPAALPAPDVSAPASVADATPADPLTHEARRTDG</sequence>
<organism evidence="9 10">
    <name type="scientific">Streptomyces thinghirensis</name>
    <dbReference type="NCBI Taxonomy" id="551547"/>
    <lineage>
        <taxon>Bacteria</taxon>
        <taxon>Bacillati</taxon>
        <taxon>Actinomycetota</taxon>
        <taxon>Actinomycetes</taxon>
        <taxon>Kitasatosporales</taxon>
        <taxon>Streptomycetaceae</taxon>
        <taxon>Streptomyces</taxon>
    </lineage>
</organism>
<keyword evidence="5 8" id="KW-1133">Transmembrane helix</keyword>
<evidence type="ECO:0000256" key="7">
    <source>
        <dbReference type="SAM" id="MobiDB-lite"/>
    </source>
</evidence>
<evidence type="ECO:0000313" key="9">
    <source>
        <dbReference type="EMBL" id="GAA5218152.1"/>
    </source>
</evidence>
<comment type="subcellular location">
    <subcellularLocation>
        <location evidence="1">Cell membrane</location>
        <topology evidence="1">Multi-pass membrane protein</topology>
    </subcellularLocation>
</comment>
<feature type="region of interest" description="Disordered" evidence="7">
    <location>
        <begin position="1"/>
        <end position="25"/>
    </location>
</feature>
<feature type="transmembrane region" description="Helical" evidence="8">
    <location>
        <begin position="66"/>
        <end position="86"/>
    </location>
</feature>
<name>A0ABP9TH90_9ACTN</name>
<comment type="caution">
    <text evidence="9">The sequence shown here is derived from an EMBL/GenBank/DDBJ whole genome shotgun (WGS) entry which is preliminary data.</text>
</comment>
<dbReference type="PANTHER" id="PTHR23513:SF11">
    <property type="entry name" value="STAPHYLOFERRIN A TRANSPORTER"/>
    <property type="match status" value="1"/>
</dbReference>
<feature type="region of interest" description="Disordered" evidence="7">
    <location>
        <begin position="428"/>
        <end position="473"/>
    </location>
</feature>
<dbReference type="InterPro" id="IPR036259">
    <property type="entry name" value="MFS_trans_sf"/>
</dbReference>
<keyword evidence="6 8" id="KW-0472">Membrane</keyword>
<keyword evidence="2" id="KW-0813">Transport</keyword>
<dbReference type="SUPFAM" id="SSF103473">
    <property type="entry name" value="MFS general substrate transporter"/>
    <property type="match status" value="1"/>
</dbReference>
<dbReference type="CDD" id="cd06173">
    <property type="entry name" value="MFS_MefA_like"/>
    <property type="match status" value="1"/>
</dbReference>
<dbReference type="Proteomes" id="UP001499878">
    <property type="component" value="Unassembled WGS sequence"/>
</dbReference>
<feature type="compositionally biased region" description="Basic and acidic residues" evidence="7">
    <location>
        <begin position="464"/>
        <end position="473"/>
    </location>
</feature>
<feature type="compositionally biased region" description="Low complexity" evidence="7">
    <location>
        <begin position="441"/>
        <end position="463"/>
    </location>
</feature>